<gene>
    <name evidence="1" type="ORF">SPIL2461_LOCUS12893</name>
</gene>
<organism evidence="1 2">
    <name type="scientific">Symbiodinium pilosum</name>
    <name type="common">Dinoflagellate</name>
    <dbReference type="NCBI Taxonomy" id="2952"/>
    <lineage>
        <taxon>Eukaryota</taxon>
        <taxon>Sar</taxon>
        <taxon>Alveolata</taxon>
        <taxon>Dinophyceae</taxon>
        <taxon>Suessiales</taxon>
        <taxon>Symbiodiniaceae</taxon>
        <taxon>Symbiodinium</taxon>
    </lineage>
</organism>
<accession>A0A812SUC7</accession>
<dbReference type="OrthoDB" id="407422at2759"/>
<dbReference type="AlphaFoldDB" id="A0A812SUC7"/>
<feature type="non-terminal residue" evidence="1">
    <location>
        <position position="70"/>
    </location>
</feature>
<feature type="non-terminal residue" evidence="1">
    <location>
        <position position="1"/>
    </location>
</feature>
<protein>
    <submittedName>
        <fullName evidence="1">Uncharacterized protein</fullName>
    </submittedName>
</protein>
<evidence type="ECO:0000313" key="2">
    <source>
        <dbReference type="Proteomes" id="UP000649617"/>
    </source>
</evidence>
<dbReference type="Proteomes" id="UP000649617">
    <property type="component" value="Unassembled WGS sequence"/>
</dbReference>
<reference evidence="1" key="1">
    <citation type="submission" date="2021-02" db="EMBL/GenBank/DDBJ databases">
        <authorList>
            <person name="Dougan E. K."/>
            <person name="Rhodes N."/>
            <person name="Thang M."/>
            <person name="Chan C."/>
        </authorList>
    </citation>
    <scope>NUCLEOTIDE SEQUENCE</scope>
</reference>
<evidence type="ECO:0000313" key="1">
    <source>
        <dbReference type="EMBL" id="CAE7498807.1"/>
    </source>
</evidence>
<name>A0A812SUC7_SYMPI</name>
<dbReference type="EMBL" id="CAJNIZ010027236">
    <property type="protein sequence ID" value="CAE7498807.1"/>
    <property type="molecule type" value="Genomic_DNA"/>
</dbReference>
<sequence length="70" mass="7578">APMSGDCPCGTNAVQCEDPFGGYKYCTAASWGCPVYCNPITEKTCYPVSFTEDGVQDWNAPIKETCQNIT</sequence>
<keyword evidence="2" id="KW-1185">Reference proteome</keyword>
<proteinExistence type="predicted"/>
<comment type="caution">
    <text evidence="1">The sequence shown here is derived from an EMBL/GenBank/DDBJ whole genome shotgun (WGS) entry which is preliminary data.</text>
</comment>